<evidence type="ECO:0000259" key="6">
    <source>
        <dbReference type="Pfam" id="PF07291"/>
    </source>
</evidence>
<comment type="subcellular location">
    <subcellularLocation>
        <location evidence="1">Membrane</location>
        <topology evidence="1">Multi-pass membrane protein</topology>
    </subcellularLocation>
</comment>
<feature type="transmembrane region" description="Helical" evidence="5">
    <location>
        <begin position="150"/>
        <end position="173"/>
    </location>
</feature>
<dbReference type="EMBL" id="FXTQ01000007">
    <property type="protein sequence ID" value="SMO92424.1"/>
    <property type="molecule type" value="Genomic_DNA"/>
</dbReference>
<dbReference type="Proteomes" id="UP000319267">
    <property type="component" value="Unassembled WGS sequence"/>
</dbReference>
<feature type="transmembrane region" description="Helical" evidence="5">
    <location>
        <begin position="12"/>
        <end position="28"/>
    </location>
</feature>
<sequence length="510" mass="58078">MILHNKIKRNAVDIICLLYILLFVYAAASKMLDFENFQIQLGQSPLISAFASWVAPAVLALEFLTALLLMIPKFRMAALFLALSLMSLFTVYIFIILNYSSFVPCSCGGILEKMSWTSHLIFNMIFVLLAGLGIVLHHNAERTYKSRKKAFSVLLKMIFTVGSSAVMIIILFLCSESIMHFENPFIRRYPQHPAMFERQLDLKYNSYYFAGQSHGRIYLGNYTAPLHLKSADARLRSLKAEKIVFDANGILFQKPIVSVQESFFFLKDGTVPAVFRGNTSDWKINHEIKGMPYFTQLVHMDSIAAGFRSNDGKNLAHILGVFSENARPPVKYSGKLLQKQIDGVFDTDGVLLYSEQVQRLVYVYFYRNEFIIAAKKGDLIRRGNTIDTVSKAKIKVAYLKGKKERTMNAPPLIVNANAAVCGNLLFINSKIKGKFEDSKLWEQASVIDVYDMEKSMYLMSFPIYNLQDHKMGSFFVTRDRFFALIGNSLVAYRFRDILKKEFKNGGFVQN</sequence>
<proteinExistence type="predicted"/>
<name>A0A521F8Q9_9FLAO</name>
<keyword evidence="2 5" id="KW-0812">Transmembrane</keyword>
<dbReference type="Pfam" id="PF07291">
    <property type="entry name" value="MauE"/>
    <property type="match status" value="1"/>
</dbReference>
<feature type="transmembrane region" description="Helical" evidence="5">
    <location>
        <begin position="48"/>
        <end position="71"/>
    </location>
</feature>
<dbReference type="AlphaFoldDB" id="A0A521F8Q9"/>
<feature type="transmembrane region" description="Helical" evidence="5">
    <location>
        <begin position="78"/>
        <end position="100"/>
    </location>
</feature>
<dbReference type="GO" id="GO:0016020">
    <property type="term" value="C:membrane"/>
    <property type="evidence" value="ECO:0007669"/>
    <property type="project" value="UniProtKB-SubCell"/>
</dbReference>
<evidence type="ECO:0000256" key="1">
    <source>
        <dbReference type="ARBA" id="ARBA00004141"/>
    </source>
</evidence>
<evidence type="ECO:0000256" key="3">
    <source>
        <dbReference type="ARBA" id="ARBA00022989"/>
    </source>
</evidence>
<keyword evidence="3 5" id="KW-1133">Transmembrane helix</keyword>
<gene>
    <name evidence="7" type="ORF">SAMN06265220_10764</name>
</gene>
<evidence type="ECO:0000256" key="2">
    <source>
        <dbReference type="ARBA" id="ARBA00022692"/>
    </source>
</evidence>
<evidence type="ECO:0000256" key="5">
    <source>
        <dbReference type="SAM" id="Phobius"/>
    </source>
</evidence>
<dbReference type="OrthoDB" id="673785at2"/>
<dbReference type="InterPro" id="IPR009908">
    <property type="entry name" value="Methylamine_util_MauE"/>
</dbReference>
<feature type="domain" description="Methylamine utilisation protein MauE" evidence="6">
    <location>
        <begin position="11"/>
        <end position="135"/>
    </location>
</feature>
<evidence type="ECO:0000313" key="8">
    <source>
        <dbReference type="Proteomes" id="UP000319267"/>
    </source>
</evidence>
<evidence type="ECO:0000256" key="4">
    <source>
        <dbReference type="ARBA" id="ARBA00023136"/>
    </source>
</evidence>
<organism evidence="7 8">
    <name type="scientific">Flavobacterium nitrogenifigens</name>
    <dbReference type="NCBI Taxonomy" id="1617283"/>
    <lineage>
        <taxon>Bacteria</taxon>
        <taxon>Pseudomonadati</taxon>
        <taxon>Bacteroidota</taxon>
        <taxon>Flavobacteriia</taxon>
        <taxon>Flavobacteriales</taxon>
        <taxon>Flavobacteriaceae</taxon>
        <taxon>Flavobacterium</taxon>
    </lineage>
</organism>
<feature type="transmembrane region" description="Helical" evidence="5">
    <location>
        <begin position="120"/>
        <end position="138"/>
    </location>
</feature>
<keyword evidence="4 5" id="KW-0472">Membrane</keyword>
<keyword evidence="8" id="KW-1185">Reference proteome</keyword>
<protein>
    <recommendedName>
        <fullName evidence="6">Methylamine utilisation protein MauE domain-containing protein</fullName>
    </recommendedName>
</protein>
<accession>A0A521F8Q9</accession>
<dbReference type="GO" id="GO:0030416">
    <property type="term" value="P:methylamine metabolic process"/>
    <property type="evidence" value="ECO:0007669"/>
    <property type="project" value="InterPro"/>
</dbReference>
<evidence type="ECO:0000313" key="7">
    <source>
        <dbReference type="EMBL" id="SMO92424.1"/>
    </source>
</evidence>
<dbReference type="RefSeq" id="WP_111376289.1">
    <property type="nucleotide sequence ID" value="NZ_CP043612.1"/>
</dbReference>
<reference evidence="7 8" key="1">
    <citation type="submission" date="2017-05" db="EMBL/GenBank/DDBJ databases">
        <authorList>
            <person name="Varghese N."/>
            <person name="Submissions S."/>
        </authorList>
    </citation>
    <scope>NUCLEOTIDE SEQUENCE [LARGE SCALE GENOMIC DNA]</scope>
    <source>
        <strain evidence="7 8">DSM 29982</strain>
    </source>
</reference>